<dbReference type="EMBL" id="CALNXI010004142">
    <property type="protein sequence ID" value="CAH3195173.1"/>
    <property type="molecule type" value="Genomic_DNA"/>
</dbReference>
<reference evidence="1 2" key="1">
    <citation type="submission" date="2022-05" db="EMBL/GenBank/DDBJ databases">
        <authorList>
            <consortium name="Genoscope - CEA"/>
            <person name="William W."/>
        </authorList>
    </citation>
    <scope>NUCLEOTIDE SEQUENCE [LARGE SCALE GENOMIC DNA]</scope>
</reference>
<sequence length="370" mass="42111">MFSDSEIAVNYSMSESKFSYATTFELGPYFTRKLLYDVEQSPAHALLFDESLTEERILTVLQMLYVKVMGSVAQHLLHVACNGGVVIRDECGYQNHTAQQKFHALLEAHEFHGRTASWLVSLALNYEQQSAKEIVQEGIGIKDGRRSLSQLLDRIDGNPEAKDRWRRNDILVIDEKPDHSTVADTLLGRVNPKDFSSDYIYQIYATNDEVNFSNFIQLETMDSELQTWRAVDIGDKNILNSDVVSTEFAIVLCLETTELRIHYCTITEILSGTNSTIISKIKEVSDPEESPSMVFCSIADLPAESRGKIRHCMGQAVLRERKKMRKEFRRHVYTEDVKIALFDKKRFSEKAAYLFPVLVIGSCPHGFTIS</sequence>
<protein>
    <submittedName>
        <fullName evidence="1">Uncharacterized protein</fullName>
    </submittedName>
</protein>
<gene>
    <name evidence="1" type="ORF">PEVE_00029593</name>
</gene>
<accession>A0ABN8SWZ3</accession>
<keyword evidence="2" id="KW-1185">Reference proteome</keyword>
<proteinExistence type="predicted"/>
<comment type="caution">
    <text evidence="1">The sequence shown here is derived from an EMBL/GenBank/DDBJ whole genome shotgun (WGS) entry which is preliminary data.</text>
</comment>
<evidence type="ECO:0000313" key="1">
    <source>
        <dbReference type="EMBL" id="CAH3195173.1"/>
    </source>
</evidence>
<dbReference type="Proteomes" id="UP001159427">
    <property type="component" value="Unassembled WGS sequence"/>
</dbReference>
<evidence type="ECO:0000313" key="2">
    <source>
        <dbReference type="Proteomes" id="UP001159427"/>
    </source>
</evidence>
<name>A0ABN8SWZ3_9CNID</name>
<organism evidence="1 2">
    <name type="scientific">Porites evermanni</name>
    <dbReference type="NCBI Taxonomy" id="104178"/>
    <lineage>
        <taxon>Eukaryota</taxon>
        <taxon>Metazoa</taxon>
        <taxon>Cnidaria</taxon>
        <taxon>Anthozoa</taxon>
        <taxon>Hexacorallia</taxon>
        <taxon>Scleractinia</taxon>
        <taxon>Fungiina</taxon>
        <taxon>Poritidae</taxon>
        <taxon>Porites</taxon>
    </lineage>
</organism>